<keyword evidence="4" id="KW-0408">Iron</keyword>
<dbReference type="InterPro" id="IPR036249">
    <property type="entry name" value="Thioredoxin-like_sf"/>
</dbReference>
<comment type="cofactor">
    <cofactor evidence="6">
        <name>[2Fe-2S] cluster</name>
        <dbReference type="ChEBI" id="CHEBI:190135"/>
    </cofactor>
</comment>
<reference evidence="9 10" key="1">
    <citation type="submission" date="2018-05" db="EMBL/GenBank/DDBJ databases">
        <title>Genomic Encyclopedia of Type Strains, Phase IV (KMG-IV): sequencing the most valuable type-strain genomes for metagenomic binning, comparative biology and taxonomic classification.</title>
        <authorList>
            <person name="Goeker M."/>
        </authorList>
    </citation>
    <scope>NUCLEOTIDE SEQUENCE [LARGE SCALE GENOMIC DNA]</scope>
    <source>
        <strain evidence="9 10">DSM 16791</strain>
    </source>
</reference>
<dbReference type="NCBIfam" id="NF005724">
    <property type="entry name" value="PRK07539.1-4"/>
    <property type="match status" value="1"/>
</dbReference>
<evidence type="ECO:0000256" key="3">
    <source>
        <dbReference type="ARBA" id="ARBA00022723"/>
    </source>
</evidence>
<dbReference type="Proteomes" id="UP000246352">
    <property type="component" value="Unassembled WGS sequence"/>
</dbReference>
<keyword evidence="5" id="KW-0411">Iron-sulfur</keyword>
<dbReference type="PANTHER" id="PTHR10371">
    <property type="entry name" value="NADH DEHYDROGENASE UBIQUINONE FLAVOPROTEIN 2, MITOCHONDRIAL"/>
    <property type="match status" value="1"/>
</dbReference>
<organism evidence="9 10">
    <name type="scientific">Hoeflea marina</name>
    <dbReference type="NCBI Taxonomy" id="274592"/>
    <lineage>
        <taxon>Bacteria</taxon>
        <taxon>Pseudomonadati</taxon>
        <taxon>Pseudomonadota</taxon>
        <taxon>Alphaproteobacteria</taxon>
        <taxon>Hyphomicrobiales</taxon>
        <taxon>Rhizobiaceae</taxon>
        <taxon>Hoeflea</taxon>
    </lineage>
</organism>
<comment type="similarity">
    <text evidence="1">Belongs to the complex I 24 kDa subunit family.</text>
</comment>
<evidence type="ECO:0000256" key="2">
    <source>
        <dbReference type="ARBA" id="ARBA00022714"/>
    </source>
</evidence>
<gene>
    <name evidence="9" type="ORF">DFR52_1011032</name>
</gene>
<evidence type="ECO:0000256" key="8">
    <source>
        <dbReference type="SAM" id="MobiDB-lite"/>
    </source>
</evidence>
<dbReference type="FunFam" id="1.10.10.1590:FF:000001">
    <property type="entry name" value="NADH-quinone oxidoreductase subunit E"/>
    <property type="match status" value="1"/>
</dbReference>
<keyword evidence="2" id="KW-0001">2Fe-2S</keyword>
<evidence type="ECO:0000313" key="10">
    <source>
        <dbReference type="Proteomes" id="UP000246352"/>
    </source>
</evidence>
<dbReference type="CDD" id="cd03064">
    <property type="entry name" value="TRX_Fd_NuoE"/>
    <property type="match status" value="1"/>
</dbReference>
<dbReference type="Gene3D" id="1.10.10.1590">
    <property type="entry name" value="NADH-quinone oxidoreductase subunit E"/>
    <property type="match status" value="1"/>
</dbReference>
<evidence type="ECO:0000256" key="7">
    <source>
        <dbReference type="ARBA" id="ARBA00047712"/>
    </source>
</evidence>
<comment type="caution">
    <text evidence="9">The sequence shown here is derived from an EMBL/GenBank/DDBJ whole genome shotgun (WGS) entry which is preliminary data.</text>
</comment>
<keyword evidence="3" id="KW-0479">Metal-binding</keyword>
<dbReference type="GO" id="GO:0046872">
    <property type="term" value="F:metal ion binding"/>
    <property type="evidence" value="ECO:0007669"/>
    <property type="project" value="UniProtKB-KW"/>
</dbReference>
<feature type="compositionally biased region" description="Low complexity" evidence="8">
    <location>
        <begin position="207"/>
        <end position="227"/>
    </location>
</feature>
<dbReference type="Pfam" id="PF01257">
    <property type="entry name" value="2Fe-2S_thioredx"/>
    <property type="match status" value="1"/>
</dbReference>
<dbReference type="GO" id="GO:0051537">
    <property type="term" value="F:2 iron, 2 sulfur cluster binding"/>
    <property type="evidence" value="ECO:0007669"/>
    <property type="project" value="UniProtKB-KW"/>
</dbReference>
<dbReference type="Gene3D" id="3.40.30.10">
    <property type="entry name" value="Glutaredoxin"/>
    <property type="match status" value="1"/>
</dbReference>
<dbReference type="InterPro" id="IPR002023">
    <property type="entry name" value="NuoE-like"/>
</dbReference>
<protein>
    <submittedName>
        <fullName evidence="9">NADH dehydrogenase subunit E</fullName>
    </submittedName>
</protein>
<dbReference type="RefSeq" id="WP_110030780.1">
    <property type="nucleotide sequence ID" value="NZ_QGTR01000001.1"/>
</dbReference>
<dbReference type="PANTHER" id="PTHR10371:SF3">
    <property type="entry name" value="NADH DEHYDROGENASE [UBIQUINONE] FLAVOPROTEIN 2, MITOCHONDRIAL"/>
    <property type="match status" value="1"/>
</dbReference>
<evidence type="ECO:0000256" key="4">
    <source>
        <dbReference type="ARBA" id="ARBA00023004"/>
    </source>
</evidence>
<dbReference type="AlphaFoldDB" id="A0A317PTS2"/>
<evidence type="ECO:0000256" key="1">
    <source>
        <dbReference type="ARBA" id="ARBA00010643"/>
    </source>
</evidence>
<dbReference type="NCBIfam" id="TIGR01958">
    <property type="entry name" value="nuoE_fam"/>
    <property type="match status" value="1"/>
</dbReference>
<evidence type="ECO:0000256" key="5">
    <source>
        <dbReference type="ARBA" id="ARBA00023014"/>
    </source>
</evidence>
<dbReference type="GO" id="GO:0003954">
    <property type="term" value="F:NADH dehydrogenase activity"/>
    <property type="evidence" value="ECO:0007669"/>
    <property type="project" value="TreeGrafter"/>
</dbReference>
<sequence length="400" mass="43106">MSVRRLADDQVQPAKFAFNRDFAAQAKVWVSKYPKGREQSAVIPLLMLAQEQDGWVTKTAIEHVADMLRMPYIRALEVATFYTQFQLKPIGTRAHIQVCGTTPCMLRGSEALMDVCRSKIHAEPQHLNEAGTLSWEEVECQGACVNAPMVMIFKDAYEDLTPERLAYIIDRFEAGRPQDIEPGPQIDRVFSAPAGGLTSLKEEPKPAAKTKAAAGAAAKSPAPTQAGKPKREGESETLGTSRPVTPTDQKDEANAQSKTGKAAASRSAGAKAPAAVSDPARPAARKPAAAETVASVAGPATPATAGLSDRSRPAGIDRPAAPDDLKLISGVGPKLEGTLNSLGIYTFKQVAGWKKAERDWVDGYLNFKGRIDRDDWVRQAKALAKGGPEEYFKVFGKKPR</sequence>
<dbReference type="NCBIfam" id="NF009040">
    <property type="entry name" value="PRK12373.1"/>
    <property type="match status" value="1"/>
</dbReference>
<evidence type="ECO:0000313" key="9">
    <source>
        <dbReference type="EMBL" id="PWW04337.1"/>
    </source>
</evidence>
<dbReference type="EMBL" id="QGTR01000001">
    <property type="protein sequence ID" value="PWW04337.1"/>
    <property type="molecule type" value="Genomic_DNA"/>
</dbReference>
<dbReference type="InterPro" id="IPR041921">
    <property type="entry name" value="NuoE_N"/>
</dbReference>
<comment type="catalytic activity">
    <reaction evidence="7">
        <text>a quinone + NADH + 5 H(+)(in) = a quinol + NAD(+) + 4 H(+)(out)</text>
        <dbReference type="Rhea" id="RHEA:57888"/>
        <dbReference type="ChEBI" id="CHEBI:15378"/>
        <dbReference type="ChEBI" id="CHEBI:24646"/>
        <dbReference type="ChEBI" id="CHEBI:57540"/>
        <dbReference type="ChEBI" id="CHEBI:57945"/>
        <dbReference type="ChEBI" id="CHEBI:132124"/>
    </reaction>
</comment>
<proteinExistence type="inferred from homology"/>
<keyword evidence="10" id="KW-1185">Reference proteome</keyword>
<feature type="compositionally biased region" description="Low complexity" evidence="8">
    <location>
        <begin position="260"/>
        <end position="290"/>
    </location>
</feature>
<accession>A0A317PTS2</accession>
<dbReference type="OrthoDB" id="9807941at2"/>
<feature type="compositionally biased region" description="Polar residues" evidence="8">
    <location>
        <begin position="237"/>
        <end position="247"/>
    </location>
</feature>
<name>A0A317PTS2_9HYPH</name>
<dbReference type="InterPro" id="IPR042128">
    <property type="entry name" value="NuoE_dom"/>
</dbReference>
<dbReference type="SUPFAM" id="SSF52833">
    <property type="entry name" value="Thioredoxin-like"/>
    <property type="match status" value="1"/>
</dbReference>
<feature type="region of interest" description="Disordered" evidence="8">
    <location>
        <begin position="196"/>
        <end position="324"/>
    </location>
</feature>
<evidence type="ECO:0000256" key="6">
    <source>
        <dbReference type="ARBA" id="ARBA00034078"/>
    </source>
</evidence>